<comment type="caution">
    <text evidence="3">The sequence shown here is derived from an EMBL/GenBank/DDBJ whole genome shotgun (WGS) entry which is preliminary data.</text>
</comment>
<proteinExistence type="predicted"/>
<evidence type="ECO:0000259" key="2">
    <source>
        <dbReference type="PROSITE" id="PS50263"/>
    </source>
</evidence>
<dbReference type="Gene3D" id="3.60.110.10">
    <property type="entry name" value="Carbon-nitrogen hydrolase"/>
    <property type="match status" value="1"/>
</dbReference>
<dbReference type="CDD" id="cd07572">
    <property type="entry name" value="nit"/>
    <property type="match status" value="1"/>
</dbReference>
<dbReference type="GO" id="GO:0016811">
    <property type="term" value="F:hydrolase activity, acting on carbon-nitrogen (but not peptide) bonds, in linear amides"/>
    <property type="evidence" value="ECO:0007669"/>
    <property type="project" value="InterPro"/>
</dbReference>
<dbReference type="Proteomes" id="UP000698242">
    <property type="component" value="Unassembled WGS sequence"/>
</dbReference>
<dbReference type="PANTHER" id="PTHR23088">
    <property type="entry name" value="NITRILASE-RELATED"/>
    <property type="match status" value="1"/>
</dbReference>
<dbReference type="OrthoDB" id="9811121at2"/>
<evidence type="ECO:0000256" key="1">
    <source>
        <dbReference type="ARBA" id="ARBA00022801"/>
    </source>
</evidence>
<dbReference type="InterPro" id="IPR003010">
    <property type="entry name" value="C-N_Hydrolase"/>
</dbReference>
<evidence type="ECO:0000313" key="4">
    <source>
        <dbReference type="Proteomes" id="UP000698242"/>
    </source>
</evidence>
<dbReference type="InterPro" id="IPR045254">
    <property type="entry name" value="Nit1/2_C-N_Hydrolase"/>
</dbReference>
<evidence type="ECO:0000313" key="3">
    <source>
        <dbReference type="EMBL" id="KAF0676353.1"/>
    </source>
</evidence>
<accession>A0A921NVF3</accession>
<name>A0A921NVF3_9RHOB</name>
<protein>
    <submittedName>
        <fullName evidence="3">Nitrilase</fullName>
        <ecNumber evidence="3">3.5.5.1</ecNumber>
    </submittedName>
</protein>
<dbReference type="Pfam" id="PF00795">
    <property type="entry name" value="CN_hydrolase"/>
    <property type="match status" value="1"/>
</dbReference>
<gene>
    <name evidence="3" type="ORF">PMES_01084</name>
</gene>
<dbReference type="InterPro" id="IPR036526">
    <property type="entry name" value="C-N_Hydrolase_sf"/>
</dbReference>
<dbReference type="AlphaFoldDB" id="A0A921NVF3"/>
<dbReference type="EMBL" id="APKE01000014">
    <property type="protein sequence ID" value="KAF0676353.1"/>
    <property type="molecule type" value="Genomic_DNA"/>
</dbReference>
<dbReference type="EC" id="3.5.5.1" evidence="3"/>
<dbReference type="GO" id="GO:0000257">
    <property type="term" value="F:nitrilase activity"/>
    <property type="evidence" value="ECO:0007669"/>
    <property type="project" value="UniProtKB-EC"/>
</dbReference>
<organism evidence="3 4">
    <name type="scientific">Profundibacterium mesophilum KAUST100406-0324</name>
    <dbReference type="NCBI Taxonomy" id="1037889"/>
    <lineage>
        <taxon>Bacteria</taxon>
        <taxon>Pseudomonadati</taxon>
        <taxon>Pseudomonadota</taxon>
        <taxon>Alphaproteobacteria</taxon>
        <taxon>Rhodobacterales</taxon>
        <taxon>Roseobacteraceae</taxon>
        <taxon>Profundibacterium</taxon>
    </lineage>
</organism>
<dbReference type="RefSeq" id="WP_159964498.1">
    <property type="nucleotide sequence ID" value="NZ_APKE01000014.1"/>
</dbReference>
<dbReference type="PANTHER" id="PTHR23088:SF27">
    <property type="entry name" value="DEAMINATED GLUTATHIONE AMIDASE"/>
    <property type="match status" value="1"/>
</dbReference>
<reference evidence="3" key="1">
    <citation type="submission" date="2013-03" db="EMBL/GenBank/DDBJ databases">
        <title>Genome Sequence of the Profundibacterium mesophilum strain KAUST100406-0324T from Red Sea, a novel genus in the family Rhodobacteraceae.</title>
        <authorList>
            <person name="Essack M."/>
            <person name="Alam I."/>
            <person name="Lafi F."/>
            <person name="Alawi W."/>
            <person name="Kamanu F."/>
            <person name="Al-Suwailem A."/>
            <person name="Lee O.O."/>
            <person name="Xu Y."/>
            <person name="Bajic V."/>
            <person name="Qian P.-Y."/>
            <person name="Archer J."/>
        </authorList>
    </citation>
    <scope>NUCLEOTIDE SEQUENCE</scope>
    <source>
        <strain evidence="3">KAUST100406-0324</strain>
    </source>
</reference>
<feature type="domain" description="CN hydrolase" evidence="2">
    <location>
        <begin position="1"/>
        <end position="255"/>
    </location>
</feature>
<keyword evidence="1 3" id="KW-0378">Hydrolase</keyword>
<sequence length="281" mass="30054">MRVALLQSNASDEPARNLPVMLGSIERAAQGGAALWFSPEVSNCVSADRAHQGRVLRHETEDASLAALCRAAAEHRICLLIGSLALKGEGPDPRFVNRSFAIGADGRIIARYDKIHMFDVAIDARETYTESSGYRPGSAAVLARMDAVTIGMSICYDLRFAHLFRALAQAGAQILAVPSAFSSATGPDHWETLLRARAIETGCFVIAAAQTGHHPAGAGRARRISHGHSLVVDPWGRVLLDAGEAPGLHFANLDLDLVAETRRRLPALSHDRAFAPPSIGD</sequence>
<dbReference type="SUPFAM" id="SSF56317">
    <property type="entry name" value="Carbon-nitrogen hydrolase"/>
    <property type="match status" value="1"/>
</dbReference>
<keyword evidence="4" id="KW-1185">Reference proteome</keyword>
<dbReference type="PROSITE" id="PS50263">
    <property type="entry name" value="CN_HYDROLASE"/>
    <property type="match status" value="1"/>
</dbReference>